<evidence type="ECO:0000256" key="1">
    <source>
        <dbReference type="ARBA" id="ARBA00012513"/>
    </source>
</evidence>
<dbReference type="EMBL" id="LUKN01002008">
    <property type="protein sequence ID" value="OAQ99804.1"/>
    <property type="molecule type" value="Genomic_DNA"/>
</dbReference>
<keyword evidence="6 9" id="KW-0067">ATP-binding</keyword>
<dbReference type="GO" id="GO:0000245">
    <property type="term" value="P:spliceosomal complex assembly"/>
    <property type="evidence" value="ECO:0007669"/>
    <property type="project" value="TreeGrafter"/>
</dbReference>
<protein>
    <recommendedName>
        <fullName evidence="1">non-specific serine/threonine protein kinase</fullName>
        <ecNumber evidence="1">2.7.11.1</ecNumber>
    </recommendedName>
</protein>
<dbReference type="InterPro" id="IPR000719">
    <property type="entry name" value="Prot_kinase_dom"/>
</dbReference>
<feature type="binding site" evidence="9">
    <location>
        <position position="91"/>
    </location>
    <ligand>
        <name>ATP</name>
        <dbReference type="ChEBI" id="CHEBI:30616"/>
    </ligand>
</feature>
<name>A0A179IC12_CORDF</name>
<evidence type="ECO:0000259" key="10">
    <source>
        <dbReference type="PROSITE" id="PS50011"/>
    </source>
</evidence>
<dbReference type="OrthoDB" id="5979581at2759"/>
<dbReference type="PROSITE" id="PS50011">
    <property type="entry name" value="PROTEIN_KINASE_DOM"/>
    <property type="match status" value="1"/>
</dbReference>
<dbReference type="Gene3D" id="3.30.200.20">
    <property type="entry name" value="Phosphorylase Kinase, domain 1"/>
    <property type="match status" value="1"/>
</dbReference>
<keyword evidence="3" id="KW-0808">Transferase</keyword>
<dbReference type="SUPFAM" id="SSF56112">
    <property type="entry name" value="Protein kinase-like (PK-like)"/>
    <property type="match status" value="1"/>
</dbReference>
<keyword evidence="4 9" id="KW-0547">Nucleotide-binding</keyword>
<evidence type="ECO:0000256" key="4">
    <source>
        <dbReference type="ARBA" id="ARBA00022741"/>
    </source>
</evidence>
<comment type="caution">
    <text evidence="11">The sequence shown here is derived from an EMBL/GenBank/DDBJ whole genome shotgun (WGS) entry which is preliminary data.</text>
</comment>
<dbReference type="PANTHER" id="PTHR47634:SF9">
    <property type="entry name" value="PROTEIN KINASE DOMAIN-CONTAINING PROTEIN-RELATED"/>
    <property type="match status" value="1"/>
</dbReference>
<comment type="catalytic activity">
    <reaction evidence="7">
        <text>L-threonyl-[protein] + ATP = O-phospho-L-threonyl-[protein] + ADP + H(+)</text>
        <dbReference type="Rhea" id="RHEA:46608"/>
        <dbReference type="Rhea" id="RHEA-COMP:11060"/>
        <dbReference type="Rhea" id="RHEA-COMP:11605"/>
        <dbReference type="ChEBI" id="CHEBI:15378"/>
        <dbReference type="ChEBI" id="CHEBI:30013"/>
        <dbReference type="ChEBI" id="CHEBI:30616"/>
        <dbReference type="ChEBI" id="CHEBI:61977"/>
        <dbReference type="ChEBI" id="CHEBI:456216"/>
        <dbReference type="EC" id="2.7.11.1"/>
    </reaction>
</comment>
<keyword evidence="12" id="KW-1185">Reference proteome</keyword>
<evidence type="ECO:0000256" key="6">
    <source>
        <dbReference type="ARBA" id="ARBA00022840"/>
    </source>
</evidence>
<evidence type="ECO:0000313" key="12">
    <source>
        <dbReference type="Proteomes" id="UP000243081"/>
    </source>
</evidence>
<dbReference type="GO" id="GO:0050684">
    <property type="term" value="P:regulation of mRNA processing"/>
    <property type="evidence" value="ECO:0007669"/>
    <property type="project" value="TreeGrafter"/>
</dbReference>
<dbReference type="PROSITE" id="PS00107">
    <property type="entry name" value="PROTEIN_KINASE_ATP"/>
    <property type="match status" value="1"/>
</dbReference>
<sequence>MSAPPVPPTTSSGRCLTLAEIHSGFDTRPTSNLLWTQEFLTCYGLGGCHPVRLGDTFKNRRYKVVRKLGHGYTSTVWLAQDTANDTLAALKIYMAYGSSTANLEIMALKALHVNAATSKLLPTVFDHFVHNGPNGAHQCVTMQVLGPSLRVVIDSFLLEDLIDPEDPLRLAKQVLEATATFHEAGFAHGDLDAGSIVFSINNLAHLSNEAFIAGLDELQTAELVRIDESPLDDEHLPKQLVGAAEWDDWIDEDEEDIRLIDVCDSFRVGDQVPSSEAVHDAICPPEALFEETFDYRVDLWRAGTVLYALVCKSCPFARIGNDDYLVSSMMSRIGALPSEWQPQWQKMCESSGHPDRICEWLFSVRRAATNTAPSMSRRRREAQSRGQIQGTCAGARARAAAARHPGSYAFSAPGPDLCPRGTGAPRLNNTIQRTALDCQLAK</sequence>
<dbReference type="SMART" id="SM00220">
    <property type="entry name" value="S_TKc"/>
    <property type="match status" value="1"/>
</dbReference>
<proteinExistence type="predicted"/>
<dbReference type="Gene3D" id="1.10.510.10">
    <property type="entry name" value="Transferase(Phosphotransferase) domain 1"/>
    <property type="match status" value="1"/>
</dbReference>
<evidence type="ECO:0000313" key="11">
    <source>
        <dbReference type="EMBL" id="OAQ99804.1"/>
    </source>
</evidence>
<dbReference type="InterPro" id="IPR051334">
    <property type="entry name" value="SRPK"/>
</dbReference>
<feature type="domain" description="Protein kinase" evidence="10">
    <location>
        <begin position="62"/>
        <end position="442"/>
    </location>
</feature>
<comment type="catalytic activity">
    <reaction evidence="8">
        <text>L-seryl-[protein] + ATP = O-phospho-L-seryl-[protein] + ADP + H(+)</text>
        <dbReference type="Rhea" id="RHEA:17989"/>
        <dbReference type="Rhea" id="RHEA-COMP:9863"/>
        <dbReference type="Rhea" id="RHEA-COMP:11604"/>
        <dbReference type="ChEBI" id="CHEBI:15378"/>
        <dbReference type="ChEBI" id="CHEBI:29999"/>
        <dbReference type="ChEBI" id="CHEBI:30616"/>
        <dbReference type="ChEBI" id="CHEBI:83421"/>
        <dbReference type="ChEBI" id="CHEBI:456216"/>
        <dbReference type="EC" id="2.7.11.1"/>
    </reaction>
</comment>
<reference evidence="11 12" key="1">
    <citation type="submission" date="2016-03" db="EMBL/GenBank/DDBJ databases">
        <title>Fine-scale spatial genetic structure of a fungal parasite of coffee scale insects.</title>
        <authorList>
            <person name="Jackson D."/>
            <person name="Zemenick K.A."/>
            <person name="Malloure B."/>
            <person name="Quandt C.A."/>
            <person name="James T.Y."/>
        </authorList>
    </citation>
    <scope>NUCLEOTIDE SEQUENCE [LARGE SCALE GENOMIC DNA]</scope>
    <source>
        <strain evidence="11 12">UM487</strain>
    </source>
</reference>
<dbReference type="GO" id="GO:0005524">
    <property type="term" value="F:ATP binding"/>
    <property type="evidence" value="ECO:0007669"/>
    <property type="project" value="UniProtKB-UniRule"/>
</dbReference>
<evidence type="ECO:0000256" key="5">
    <source>
        <dbReference type="ARBA" id="ARBA00022777"/>
    </source>
</evidence>
<gene>
    <name evidence="11" type="ORF">LLEC1_00713</name>
</gene>
<organism evidence="11 12">
    <name type="scientific">Cordyceps confragosa</name>
    <name type="common">Lecanicillium lecanii</name>
    <dbReference type="NCBI Taxonomy" id="2714763"/>
    <lineage>
        <taxon>Eukaryota</taxon>
        <taxon>Fungi</taxon>
        <taxon>Dikarya</taxon>
        <taxon>Ascomycota</taxon>
        <taxon>Pezizomycotina</taxon>
        <taxon>Sordariomycetes</taxon>
        <taxon>Hypocreomycetidae</taxon>
        <taxon>Hypocreales</taxon>
        <taxon>Cordycipitaceae</taxon>
        <taxon>Akanthomyces</taxon>
    </lineage>
</organism>
<dbReference type="PANTHER" id="PTHR47634">
    <property type="entry name" value="PROTEIN KINASE DOMAIN-CONTAINING PROTEIN-RELATED"/>
    <property type="match status" value="1"/>
</dbReference>
<dbReference type="AlphaFoldDB" id="A0A179IC12"/>
<keyword evidence="2" id="KW-0723">Serine/threonine-protein kinase</keyword>
<evidence type="ECO:0000256" key="3">
    <source>
        <dbReference type="ARBA" id="ARBA00022679"/>
    </source>
</evidence>
<evidence type="ECO:0000256" key="9">
    <source>
        <dbReference type="PROSITE-ProRule" id="PRU10141"/>
    </source>
</evidence>
<evidence type="ECO:0000256" key="7">
    <source>
        <dbReference type="ARBA" id="ARBA00047899"/>
    </source>
</evidence>
<dbReference type="InterPro" id="IPR017441">
    <property type="entry name" value="Protein_kinase_ATP_BS"/>
</dbReference>
<dbReference type="Proteomes" id="UP000243081">
    <property type="component" value="Unassembled WGS sequence"/>
</dbReference>
<dbReference type="EC" id="2.7.11.1" evidence="1"/>
<evidence type="ECO:0000256" key="8">
    <source>
        <dbReference type="ARBA" id="ARBA00048679"/>
    </source>
</evidence>
<accession>A0A179IC12</accession>
<dbReference type="GO" id="GO:0004674">
    <property type="term" value="F:protein serine/threonine kinase activity"/>
    <property type="evidence" value="ECO:0007669"/>
    <property type="project" value="UniProtKB-KW"/>
</dbReference>
<keyword evidence="5" id="KW-0418">Kinase</keyword>
<dbReference type="InterPro" id="IPR011009">
    <property type="entry name" value="Kinase-like_dom_sf"/>
</dbReference>
<evidence type="ECO:0000256" key="2">
    <source>
        <dbReference type="ARBA" id="ARBA00022527"/>
    </source>
</evidence>